<evidence type="ECO:0000313" key="2">
    <source>
        <dbReference type="EMBL" id="KYG68560.1"/>
    </source>
</evidence>
<comment type="caution">
    <text evidence="2">The sequence shown here is derived from an EMBL/GenBank/DDBJ whole genome shotgun (WGS) entry which is preliminary data.</text>
</comment>
<protein>
    <recommendedName>
        <fullName evidence="4">Methyltransferase</fullName>
    </recommendedName>
</protein>
<evidence type="ECO:0008006" key="4">
    <source>
        <dbReference type="Google" id="ProtNLM"/>
    </source>
</evidence>
<name>A0A162GND4_BDEBC</name>
<dbReference type="AlphaFoldDB" id="A0A162GND4"/>
<dbReference type="EMBL" id="LUKD01000001">
    <property type="protein sequence ID" value="KYG68560.1"/>
    <property type="molecule type" value="Genomic_DNA"/>
</dbReference>
<proteinExistence type="predicted"/>
<gene>
    <name evidence="2" type="ORF">AZI87_04780</name>
</gene>
<feature type="signal peptide" evidence="1">
    <location>
        <begin position="1"/>
        <end position="19"/>
    </location>
</feature>
<dbReference type="Proteomes" id="UP000075799">
    <property type="component" value="Unassembled WGS sequence"/>
</dbReference>
<sequence length="243" mass="27396">MRSSIIVLALAIMATPTWANVTCSSVFEDAAWVITTRVEKNKFATSRDLWEYKYMLHKDFSVSLSRLTPSQHWVDLGAGKANAQIDYLKSFSNSSSAASATAVAFKLDRWFSPPKFDGKLQIREGAFESQNTSQWKKADLVTDVFGVVSYTHDLHTSLQKTFDLMNVGGEFYIHATNFATSIRTPERNLTITDFLESIDGLKVEGRFGTIKVTKLKENVQIPRLRLIKFKDDAPPSRSFELLP</sequence>
<reference evidence="2 3" key="1">
    <citation type="submission" date="2016-03" db="EMBL/GenBank/DDBJ databases">
        <authorList>
            <person name="Ploux O."/>
        </authorList>
    </citation>
    <scope>NUCLEOTIDE SEQUENCE [LARGE SCALE GENOMIC DNA]</scope>
    <source>
        <strain evidence="2 3">EC13</strain>
    </source>
</reference>
<organism evidence="2 3">
    <name type="scientific">Bdellovibrio bacteriovorus</name>
    <dbReference type="NCBI Taxonomy" id="959"/>
    <lineage>
        <taxon>Bacteria</taxon>
        <taxon>Pseudomonadati</taxon>
        <taxon>Bdellovibrionota</taxon>
        <taxon>Bdellovibrionia</taxon>
        <taxon>Bdellovibrionales</taxon>
        <taxon>Pseudobdellovibrionaceae</taxon>
        <taxon>Bdellovibrio</taxon>
    </lineage>
</organism>
<evidence type="ECO:0000313" key="3">
    <source>
        <dbReference type="Proteomes" id="UP000075799"/>
    </source>
</evidence>
<evidence type="ECO:0000256" key="1">
    <source>
        <dbReference type="SAM" id="SignalP"/>
    </source>
</evidence>
<feature type="chain" id="PRO_5007834457" description="Methyltransferase" evidence="1">
    <location>
        <begin position="20"/>
        <end position="243"/>
    </location>
</feature>
<keyword evidence="1" id="KW-0732">Signal</keyword>
<accession>A0A162GND4</accession>